<organism evidence="7 8">
    <name type="scientific">Amphibalanus amphitrite</name>
    <name type="common">Striped barnacle</name>
    <name type="synonym">Balanus amphitrite</name>
    <dbReference type="NCBI Taxonomy" id="1232801"/>
    <lineage>
        <taxon>Eukaryota</taxon>
        <taxon>Metazoa</taxon>
        <taxon>Ecdysozoa</taxon>
        <taxon>Arthropoda</taxon>
        <taxon>Crustacea</taxon>
        <taxon>Multicrustacea</taxon>
        <taxon>Cirripedia</taxon>
        <taxon>Thoracica</taxon>
        <taxon>Thoracicalcarea</taxon>
        <taxon>Balanomorpha</taxon>
        <taxon>Balanoidea</taxon>
        <taxon>Balanidae</taxon>
        <taxon>Amphibalaninae</taxon>
        <taxon>Amphibalanus</taxon>
    </lineage>
</organism>
<dbReference type="PANTHER" id="PTHR13608:SF3">
    <property type="entry name" value="ARMADILLO-LIKE HELICAL DOMAIN-CONTAINING PROTEIN 3"/>
    <property type="match status" value="1"/>
</dbReference>
<evidence type="ECO:0000256" key="2">
    <source>
        <dbReference type="ARBA" id="ARBA00022692"/>
    </source>
</evidence>
<dbReference type="PANTHER" id="PTHR13608">
    <property type="entry name" value="ARMADILLO-LIKE HELICAL DOMAIN-CONTAINING PROTEIN 3"/>
    <property type="match status" value="1"/>
</dbReference>
<feature type="region of interest" description="Disordered" evidence="5">
    <location>
        <begin position="316"/>
        <end position="345"/>
    </location>
</feature>
<comment type="caution">
    <text evidence="7">The sequence shown here is derived from an EMBL/GenBank/DDBJ whole genome shotgun (WGS) entry which is preliminary data.</text>
</comment>
<dbReference type="InterPro" id="IPR013636">
    <property type="entry name" value="ARMH3_C"/>
</dbReference>
<dbReference type="EMBL" id="VIIS01001273">
    <property type="protein sequence ID" value="KAF0300297.1"/>
    <property type="molecule type" value="Genomic_DNA"/>
</dbReference>
<dbReference type="Proteomes" id="UP000440578">
    <property type="component" value="Unassembled WGS sequence"/>
</dbReference>
<evidence type="ECO:0000256" key="1">
    <source>
        <dbReference type="ARBA" id="ARBA00004370"/>
    </source>
</evidence>
<evidence type="ECO:0000313" key="7">
    <source>
        <dbReference type="EMBL" id="KAF0300297.1"/>
    </source>
</evidence>
<evidence type="ECO:0000259" key="6">
    <source>
        <dbReference type="SMART" id="SM01158"/>
    </source>
</evidence>
<evidence type="ECO:0000313" key="8">
    <source>
        <dbReference type="Proteomes" id="UP000440578"/>
    </source>
</evidence>
<proteinExistence type="predicted"/>
<evidence type="ECO:0000256" key="3">
    <source>
        <dbReference type="ARBA" id="ARBA00022989"/>
    </source>
</evidence>
<name>A0A6A4VWC3_AMPAM</name>
<dbReference type="InterPro" id="IPR039868">
    <property type="entry name" value="ARMD3-like"/>
</dbReference>
<accession>A0A6A4VWC3</accession>
<comment type="subcellular location">
    <subcellularLocation>
        <location evidence="1">Membrane</location>
    </subcellularLocation>
</comment>
<evidence type="ECO:0000256" key="4">
    <source>
        <dbReference type="ARBA" id="ARBA00023136"/>
    </source>
</evidence>
<dbReference type="GO" id="GO:0016020">
    <property type="term" value="C:membrane"/>
    <property type="evidence" value="ECO:0007669"/>
    <property type="project" value="UniProtKB-SubCell"/>
</dbReference>
<evidence type="ECO:0000256" key="5">
    <source>
        <dbReference type="SAM" id="MobiDB-lite"/>
    </source>
</evidence>
<keyword evidence="4" id="KW-0472">Membrane</keyword>
<keyword evidence="8" id="KW-1185">Reference proteome</keyword>
<dbReference type="AlphaFoldDB" id="A0A6A4VWC3"/>
<dbReference type="OrthoDB" id="2012278at2759"/>
<gene>
    <name evidence="7" type="primary">armh3_1</name>
    <name evidence="7" type="ORF">FJT64_027135</name>
</gene>
<dbReference type="Pfam" id="PF08427">
    <property type="entry name" value="ARMH3_C"/>
    <property type="match status" value="1"/>
</dbReference>
<keyword evidence="2" id="KW-0812">Transmembrane</keyword>
<dbReference type="SMART" id="SM01158">
    <property type="entry name" value="DUF1741"/>
    <property type="match status" value="1"/>
</dbReference>
<keyword evidence="3" id="KW-1133">Transmembrane helix</keyword>
<reference evidence="7 8" key="1">
    <citation type="submission" date="2019-07" db="EMBL/GenBank/DDBJ databases">
        <title>Draft genome assembly of a fouling barnacle, Amphibalanus amphitrite (Darwin, 1854): The first reference genome for Thecostraca.</title>
        <authorList>
            <person name="Kim W."/>
        </authorList>
    </citation>
    <scope>NUCLEOTIDE SEQUENCE [LARGE SCALE GENOMIC DNA]</scope>
    <source>
        <strain evidence="7">SNU_AA5</strain>
        <tissue evidence="7">Soma without cirri and trophi</tissue>
    </source>
</reference>
<dbReference type="GO" id="GO:0005829">
    <property type="term" value="C:cytosol"/>
    <property type="evidence" value="ECO:0007669"/>
    <property type="project" value="TreeGrafter"/>
</dbReference>
<feature type="domain" description="Armadillo-like helical" evidence="6">
    <location>
        <begin position="421"/>
        <end position="656"/>
    </location>
</feature>
<sequence>MASRLRPGSQKKQIKEKIVQIYESFFKGEDVAAGNANFWDELFLLRPRVSVLESELARLSSEQLSALKVPLNQLFARCVDVVREEHLLRAAHALQTLSGLVAGVCRQPRPGPQSDAVDLLVGLDAAEREMGRLCGRCAELLAGLYPETLRSLVLDALLAVAAASEDINRNGLLEYLMINSSLFEPVIQLLSHGATRSVHGHKCVLLLTLLVNYRKSEPANPYVVKLSILDDELALNGYSQVITAALSDFNWKYAAQTCDSQSQGWLSSLTSMVGNMFVADELATRSESIKANHGVLVALYEAVHLNRNFIATLTQASTDASSQPPSPQSTLDREQAPAPPAAGQPDPLGAPVNLLVAFLQYCSIVMQDTKSDAATNNVRQCFIVLTCVSEDQYCNSLMHDPNLVFVVRLHRLPMRHRKATDRPAHPQPLATALLDLTVEFIMSHLMKRFPLDLYLQCVGIVHRVLCYQKRCRVRLGYHWRELWSALMSLLKFIVSNENAVVKRNNIFELAILVVNIFNLFITYGDTFLPTPTSYDELYYELIRMHQVFSNLYSMSLRYSNEGEHREAAMRLTNNLVNIRAICNHFSPKIEAWSQANNQTSLTEDQVLDVVRSNYESLTLKLQESLDQYERYAESPRYSSFFTAVVRSVIRDTWSGLNFDQVDHASLLNQTSAIS</sequence>
<protein>
    <submittedName>
        <fullName evidence="7">Armadillo-like helical domain-containing protein 3</fullName>
    </submittedName>
</protein>